<dbReference type="EMBL" id="JAPWTJ010000109">
    <property type="protein sequence ID" value="KAJ8982754.1"/>
    <property type="molecule type" value="Genomic_DNA"/>
</dbReference>
<keyword evidence="1" id="KW-0175">Coiled coil</keyword>
<feature type="coiled-coil region" evidence="1">
    <location>
        <begin position="432"/>
        <end position="528"/>
    </location>
</feature>
<evidence type="ECO:0000313" key="2">
    <source>
        <dbReference type="EMBL" id="KAJ8982754.1"/>
    </source>
</evidence>
<protein>
    <submittedName>
        <fullName evidence="2">Uncharacterized protein</fullName>
    </submittedName>
</protein>
<gene>
    <name evidence="2" type="ORF">NQ317_014052</name>
</gene>
<name>A0ABQ9JXQ9_9CUCU</name>
<proteinExistence type="predicted"/>
<reference evidence="2" key="1">
    <citation type="journal article" date="2023" name="Insect Mol. Biol.">
        <title>Genome sequencing provides insights into the evolution of gene families encoding plant cell wall-degrading enzymes in longhorned beetles.</title>
        <authorList>
            <person name="Shin N.R."/>
            <person name="Okamura Y."/>
            <person name="Kirsch R."/>
            <person name="Pauchet Y."/>
        </authorList>
    </citation>
    <scope>NUCLEOTIDE SEQUENCE</scope>
    <source>
        <strain evidence="2">MMC_N1</strain>
    </source>
</reference>
<feature type="coiled-coil region" evidence="1">
    <location>
        <begin position="28"/>
        <end position="311"/>
    </location>
</feature>
<comment type="caution">
    <text evidence="2">The sequence shown here is derived from an EMBL/GenBank/DDBJ whole genome shotgun (WGS) entry which is preliminary data.</text>
</comment>
<evidence type="ECO:0000313" key="3">
    <source>
        <dbReference type="Proteomes" id="UP001162164"/>
    </source>
</evidence>
<keyword evidence="3" id="KW-1185">Reference proteome</keyword>
<evidence type="ECO:0000256" key="1">
    <source>
        <dbReference type="SAM" id="Coils"/>
    </source>
</evidence>
<dbReference type="Proteomes" id="UP001162164">
    <property type="component" value="Unassembled WGS sequence"/>
</dbReference>
<organism evidence="2 3">
    <name type="scientific">Molorchus minor</name>
    <dbReference type="NCBI Taxonomy" id="1323400"/>
    <lineage>
        <taxon>Eukaryota</taxon>
        <taxon>Metazoa</taxon>
        <taxon>Ecdysozoa</taxon>
        <taxon>Arthropoda</taxon>
        <taxon>Hexapoda</taxon>
        <taxon>Insecta</taxon>
        <taxon>Pterygota</taxon>
        <taxon>Neoptera</taxon>
        <taxon>Endopterygota</taxon>
        <taxon>Coleoptera</taxon>
        <taxon>Polyphaga</taxon>
        <taxon>Cucujiformia</taxon>
        <taxon>Chrysomeloidea</taxon>
        <taxon>Cerambycidae</taxon>
        <taxon>Lamiinae</taxon>
        <taxon>Monochamini</taxon>
        <taxon>Molorchus</taxon>
    </lineage>
</organism>
<accession>A0ABQ9JXQ9</accession>
<sequence>MMIRVVQKHDSSHIPNSGEILEWNLNDSHNQKVNISDLKRRVEELESEKKELITQLEQLDSENQQNLLKIISVKDKLQQENNDLKHKYKELKEQNDVLIKKQKELENEAKEEEERTTSSSHEYSKKYESYLQENQSLKLKFEEADKEICVLKSNNDTLQKILEESKIANQEEMRTATESIKRLESENKIIYLELQKAKDDINRYEKKSSEDAENCQKLAFILESYDKQVSSLKKELEETNEKLQTNGNNDEITKKLKEVESINKNNEKEIQSLVKEVEDLNILNKQLQGNNEQLAKENLKITEQFKTYENNQAKLISSLKEKNNKLQTDKSNNESLATLERKLDDFKDDQRNILLQLHKKYVSIITENIRKIQDCGKPSDFEHCEPKDVDPQIGEFSKHVEDILKILLDFKCKCEALEKKVYDLSEERTNILTEKNHEIEKLMQNSEILSHEVIVKTQIIKDFENECNDLVKNNELLINELETYKNNSCLQPISESNEDNMVLLETQLENANKRIEDLEKIIDDFERQQKKKYRITIRE</sequence>